<accession>A0A139AGY0</accession>
<dbReference type="EMBL" id="KQ965758">
    <property type="protein sequence ID" value="KXS16047.1"/>
    <property type="molecule type" value="Genomic_DNA"/>
</dbReference>
<dbReference type="AlphaFoldDB" id="A0A139AGY0"/>
<dbReference type="InterPro" id="IPR043504">
    <property type="entry name" value="Peptidase_S1_PA_chymotrypsin"/>
</dbReference>
<dbReference type="InterPro" id="IPR009003">
    <property type="entry name" value="Peptidase_S1_PA"/>
</dbReference>
<name>A0A139AGY0_GONPJ</name>
<keyword evidence="3" id="KW-1185">Reference proteome</keyword>
<protein>
    <recommendedName>
        <fullName evidence="1">Peptidase S1 domain-containing protein</fullName>
    </recommendedName>
</protein>
<dbReference type="SUPFAM" id="SSF50494">
    <property type="entry name" value="Trypsin-like serine proteases"/>
    <property type="match status" value="1"/>
</dbReference>
<evidence type="ECO:0000313" key="2">
    <source>
        <dbReference type="EMBL" id="KXS16047.1"/>
    </source>
</evidence>
<dbReference type="OrthoDB" id="6380398at2759"/>
<reference evidence="2 3" key="1">
    <citation type="journal article" date="2015" name="Genome Biol. Evol.">
        <title>Phylogenomic analyses indicate that early fungi evolved digesting cell walls of algal ancestors of land plants.</title>
        <authorList>
            <person name="Chang Y."/>
            <person name="Wang S."/>
            <person name="Sekimoto S."/>
            <person name="Aerts A.L."/>
            <person name="Choi C."/>
            <person name="Clum A."/>
            <person name="LaButti K.M."/>
            <person name="Lindquist E.A."/>
            <person name="Yee Ngan C."/>
            <person name="Ohm R.A."/>
            <person name="Salamov A.A."/>
            <person name="Grigoriev I.V."/>
            <person name="Spatafora J.W."/>
            <person name="Berbee M.L."/>
        </authorList>
    </citation>
    <scope>NUCLEOTIDE SEQUENCE [LARGE SCALE GENOMIC DNA]</scope>
    <source>
        <strain evidence="2 3">JEL478</strain>
    </source>
</reference>
<dbReference type="PROSITE" id="PS00135">
    <property type="entry name" value="TRYPSIN_SER"/>
    <property type="match status" value="1"/>
</dbReference>
<organism evidence="2 3">
    <name type="scientific">Gonapodya prolifera (strain JEL478)</name>
    <name type="common">Monoblepharis prolifera</name>
    <dbReference type="NCBI Taxonomy" id="1344416"/>
    <lineage>
        <taxon>Eukaryota</taxon>
        <taxon>Fungi</taxon>
        <taxon>Fungi incertae sedis</taxon>
        <taxon>Chytridiomycota</taxon>
        <taxon>Chytridiomycota incertae sedis</taxon>
        <taxon>Monoblepharidomycetes</taxon>
        <taxon>Monoblepharidales</taxon>
        <taxon>Gonapodyaceae</taxon>
        <taxon>Gonapodya</taxon>
    </lineage>
</organism>
<feature type="domain" description="Peptidase S1" evidence="1">
    <location>
        <begin position="80"/>
        <end position="209"/>
    </location>
</feature>
<sequence length="213" mass="23137">MHLGSTIELQPSYRANGLPVIVGGESLLIDEYPFVAKIGIIFQDQNGWKKDVFVGLRIGTRVVVRGTDHLSSLRPWSKADTDLTGHDAALWVLEPAWNETRPFQALPVGRLNTDTTVPSTESSSTAIGWGWTTPLDTTSLPTTLQKLSMTVGNATRCVTDLSSVVPNYDLTEWNNFNLGCISGTFNADLPGEYTAICNGDSGGPHVFDGKIWV</sequence>
<gene>
    <name evidence="2" type="ORF">M427DRAFT_31959</name>
</gene>
<dbReference type="Pfam" id="PF00089">
    <property type="entry name" value="Trypsin"/>
    <property type="match status" value="1"/>
</dbReference>
<dbReference type="Gene3D" id="2.40.10.10">
    <property type="entry name" value="Trypsin-like serine proteases"/>
    <property type="match status" value="1"/>
</dbReference>
<dbReference type="InterPro" id="IPR033116">
    <property type="entry name" value="TRYPSIN_SER"/>
</dbReference>
<dbReference type="GO" id="GO:0004252">
    <property type="term" value="F:serine-type endopeptidase activity"/>
    <property type="evidence" value="ECO:0007669"/>
    <property type="project" value="InterPro"/>
</dbReference>
<dbReference type="Proteomes" id="UP000070544">
    <property type="component" value="Unassembled WGS sequence"/>
</dbReference>
<evidence type="ECO:0000313" key="3">
    <source>
        <dbReference type="Proteomes" id="UP000070544"/>
    </source>
</evidence>
<proteinExistence type="predicted"/>
<dbReference type="InterPro" id="IPR001254">
    <property type="entry name" value="Trypsin_dom"/>
</dbReference>
<dbReference type="GO" id="GO:0006508">
    <property type="term" value="P:proteolysis"/>
    <property type="evidence" value="ECO:0007669"/>
    <property type="project" value="InterPro"/>
</dbReference>
<evidence type="ECO:0000259" key="1">
    <source>
        <dbReference type="Pfam" id="PF00089"/>
    </source>
</evidence>